<evidence type="ECO:0000256" key="17">
    <source>
        <dbReference type="SAM" id="Phobius"/>
    </source>
</evidence>
<dbReference type="GO" id="GO:0098552">
    <property type="term" value="C:side of membrane"/>
    <property type="evidence" value="ECO:0007669"/>
    <property type="project" value="UniProtKB-KW"/>
</dbReference>
<keyword evidence="12" id="KW-0539">Nucleus</keyword>
<dbReference type="GO" id="GO:0005576">
    <property type="term" value="C:extracellular region"/>
    <property type="evidence" value="ECO:0007669"/>
    <property type="project" value="UniProtKB-SubCell"/>
</dbReference>
<feature type="disulfide bond" evidence="15">
    <location>
        <begin position="37"/>
        <end position="77"/>
    </location>
</feature>
<comment type="caution">
    <text evidence="20">The sequence shown here is derived from an EMBL/GenBank/DDBJ whole genome shotgun (WGS) entry which is preliminary data.</text>
</comment>
<evidence type="ECO:0000256" key="14">
    <source>
        <dbReference type="ARBA" id="ARBA00038359"/>
    </source>
</evidence>
<sequence length="1044" mass="115604">MASSLRRLVLVLVLGIIHAACVLAQDTPSNKPSYPACATKCIASAFGGGFCAPSNQTCICTNEQFQLNVTLCVSATCTVPEALATKNASLTNCGAPVRDRSQEYVVLSNTMAILAAVFVLARFGYKIFLAGLDIGWDDWFVMATLIAAMPSAVITVHGTTANGLGRDIWTLTPENITNVLFYFYIMAWLYFLQVTLVKLAIIFFYMRIFPAREVQRILWATTIFICVWGFAFVITAVFQCRPIHYFWTKWDLMHEGTCANANAISWSNAAFSIALDLWMLAIPLWQLRALRLHWKKKVGVALMFIVGTFIIRLQSLVDFAKGSNATMDFIEVSVWSTIEICVGIMCACLPSIRMILVKIFPGMSGSTLRSKGRNYYQYGSDMRSKAARSQPRTVGIVTVDRKNSDLETEERYIKFQKTFTVSYSDSDEANLVHMADLQKPKKAHKFSAPFRRLGRPATGAAIMETSVRLPENIPDGPNEPVPAGGKSRGQGSVVPRDGNSCDPPEPTSASALSPTISHLGDTSSAELPLLGPHIGPNWFFRGMHVFSDKGREWISIKTGQPVDLGKLEIFVDNHTPLLLPPQPPETIYELPERSVAREISALFFQSPSSVIYPILNDTIFAATIKEAYDNVDNAPGSAAEIASRACVLGALAMMTRSIGSRQALPAGDFDLLASKARLLLASIAGHMSLTTLETTLTLYVRFMQSGHWQDAAAFLPTACSMVCALGGHSERAGKGGCDEPPLTQIRRRHIRNLFWFCYISEKDRSLRTGQPPLLTDAYCDLSPPEECLSLCEPSRESTEHCDVVHASLHVVGDLLLSQIKEKAFRLLYSPRAIRERDGKLLSSIRLLDEEIEKWRLSIPPDFRPALSISPQSLTIRPGMKGSQIKRYLNLQLEYHYIIIFVHTTVRRYDANTAPGDAAHDLHSVIHSSYDLSLEAGRSTLRCLKLFLEVMDLQAFWSVIFFAVNAAISLFLDMLIHPQSATGQLDLELLISSANTVRSVGLPLAPTQEESVRVQAVGDSIMWMVWLGSCAITKAREEPQDRHQH</sequence>
<organism evidence="20 21">
    <name type="scientific">Colletotrichum musicola</name>
    <dbReference type="NCBI Taxonomy" id="2175873"/>
    <lineage>
        <taxon>Eukaryota</taxon>
        <taxon>Fungi</taxon>
        <taxon>Dikarya</taxon>
        <taxon>Ascomycota</taxon>
        <taxon>Pezizomycotina</taxon>
        <taxon>Sordariomycetes</taxon>
        <taxon>Hypocreomycetidae</taxon>
        <taxon>Glomerellales</taxon>
        <taxon>Glomerellaceae</taxon>
        <taxon>Colletotrichum</taxon>
        <taxon>Colletotrichum orchidearum species complex</taxon>
    </lineage>
</organism>
<dbReference type="Pfam" id="PF05730">
    <property type="entry name" value="CFEM"/>
    <property type="match status" value="1"/>
</dbReference>
<dbReference type="SMART" id="SM00906">
    <property type="entry name" value="Fungal_trans"/>
    <property type="match status" value="1"/>
</dbReference>
<evidence type="ECO:0000256" key="7">
    <source>
        <dbReference type="ARBA" id="ARBA00022692"/>
    </source>
</evidence>
<keyword evidence="10 17" id="KW-0472">Membrane</keyword>
<evidence type="ECO:0000256" key="15">
    <source>
        <dbReference type="PROSITE-ProRule" id="PRU01356"/>
    </source>
</evidence>
<evidence type="ECO:0000256" key="11">
    <source>
        <dbReference type="ARBA" id="ARBA00023157"/>
    </source>
</evidence>
<dbReference type="Pfam" id="PF04082">
    <property type="entry name" value="Fungal_trans"/>
    <property type="match status" value="1"/>
</dbReference>
<evidence type="ECO:0000313" key="20">
    <source>
        <dbReference type="EMBL" id="KAF6802677.1"/>
    </source>
</evidence>
<evidence type="ECO:0000256" key="18">
    <source>
        <dbReference type="SAM" id="SignalP"/>
    </source>
</evidence>
<comment type="caution">
    <text evidence="15">Lacks conserved residue(s) required for the propagation of feature annotation.</text>
</comment>
<keyword evidence="13" id="KW-0449">Lipoprotein</keyword>
<evidence type="ECO:0000256" key="3">
    <source>
        <dbReference type="ARBA" id="ARBA00004613"/>
    </source>
</evidence>
<evidence type="ECO:0000256" key="16">
    <source>
        <dbReference type="SAM" id="MobiDB-lite"/>
    </source>
</evidence>
<evidence type="ECO:0000256" key="9">
    <source>
        <dbReference type="ARBA" id="ARBA00022989"/>
    </source>
</evidence>
<evidence type="ECO:0000256" key="8">
    <source>
        <dbReference type="ARBA" id="ARBA00022729"/>
    </source>
</evidence>
<feature type="compositionally biased region" description="Polar residues" evidence="16">
    <location>
        <begin position="507"/>
        <end position="517"/>
    </location>
</feature>
<dbReference type="CDD" id="cd12148">
    <property type="entry name" value="fungal_TF_MHR"/>
    <property type="match status" value="1"/>
</dbReference>
<dbReference type="Pfam" id="PF20684">
    <property type="entry name" value="Fung_rhodopsin"/>
    <property type="match status" value="1"/>
</dbReference>
<protein>
    <recommendedName>
        <fullName evidence="19">CFEM domain-containing protein</fullName>
    </recommendedName>
</protein>
<keyword evidence="9 17" id="KW-1133">Transmembrane helix</keyword>
<gene>
    <name evidence="20" type="ORF">CMUS01_15290</name>
</gene>
<evidence type="ECO:0000256" key="4">
    <source>
        <dbReference type="ARBA" id="ARBA00010031"/>
    </source>
</evidence>
<feature type="transmembrane region" description="Helical" evidence="17">
    <location>
        <begin position="217"/>
        <end position="238"/>
    </location>
</feature>
<feature type="disulfide bond" evidence="15">
    <location>
        <begin position="60"/>
        <end position="93"/>
    </location>
</feature>
<feature type="transmembrane region" description="Helical" evidence="17">
    <location>
        <begin position="137"/>
        <end position="159"/>
    </location>
</feature>
<evidence type="ECO:0000256" key="1">
    <source>
        <dbReference type="ARBA" id="ARBA00004141"/>
    </source>
</evidence>
<dbReference type="InterPro" id="IPR052337">
    <property type="entry name" value="SAT4-like"/>
</dbReference>
<dbReference type="InterPro" id="IPR007219">
    <property type="entry name" value="XnlR_reg_dom"/>
</dbReference>
<evidence type="ECO:0000259" key="19">
    <source>
        <dbReference type="PROSITE" id="PS52012"/>
    </source>
</evidence>
<dbReference type="GO" id="GO:0003677">
    <property type="term" value="F:DNA binding"/>
    <property type="evidence" value="ECO:0007669"/>
    <property type="project" value="InterPro"/>
</dbReference>
<keyword evidence="5" id="KW-0964">Secreted</keyword>
<evidence type="ECO:0000256" key="13">
    <source>
        <dbReference type="ARBA" id="ARBA00023288"/>
    </source>
</evidence>
<keyword evidence="8 18" id="KW-0732">Signal</keyword>
<comment type="similarity">
    <text evidence="14">Belongs to the SAT4 family.</text>
</comment>
<name>A0A8H6IXF8_9PEZI</name>
<keyword evidence="6" id="KW-0336">GPI-anchor</keyword>
<reference evidence="20" key="1">
    <citation type="journal article" date="2020" name="Phytopathology">
        <title>Genome Sequence Resources of Colletotrichum truncatum, C. plurivorum, C. musicola, and C. sojae: Four Species Pathogenic to Soybean (Glycine max).</title>
        <authorList>
            <person name="Rogerio F."/>
            <person name="Boufleur T.R."/>
            <person name="Ciampi-Guillardi M."/>
            <person name="Sukno S.A."/>
            <person name="Thon M.R."/>
            <person name="Massola Junior N.S."/>
            <person name="Baroncelli R."/>
        </authorList>
    </citation>
    <scope>NUCLEOTIDE SEQUENCE</scope>
    <source>
        <strain evidence="20">LFN0074</strain>
    </source>
</reference>
<feature type="transmembrane region" description="Helical" evidence="17">
    <location>
        <begin position="179"/>
        <end position="205"/>
    </location>
</feature>
<comment type="similarity">
    <text evidence="4">Belongs to the RBT5 family.</text>
</comment>
<dbReference type="InterPro" id="IPR008427">
    <property type="entry name" value="Extracellular_membr_CFEM_dom"/>
</dbReference>
<feature type="transmembrane region" description="Helical" evidence="17">
    <location>
        <begin position="297"/>
        <end position="314"/>
    </location>
</feature>
<dbReference type="InterPro" id="IPR049326">
    <property type="entry name" value="Rhodopsin_dom_fungi"/>
</dbReference>
<evidence type="ECO:0000256" key="10">
    <source>
        <dbReference type="ARBA" id="ARBA00023136"/>
    </source>
</evidence>
<feature type="signal peptide" evidence="18">
    <location>
        <begin position="1"/>
        <end position="24"/>
    </location>
</feature>
<accession>A0A8H6IXF8</accession>
<dbReference type="OrthoDB" id="2496787at2759"/>
<keyword evidence="6" id="KW-0325">Glycoprotein</keyword>
<evidence type="ECO:0000256" key="6">
    <source>
        <dbReference type="ARBA" id="ARBA00022622"/>
    </source>
</evidence>
<dbReference type="EMBL" id="WIGM01001250">
    <property type="protein sequence ID" value="KAF6802677.1"/>
    <property type="molecule type" value="Genomic_DNA"/>
</dbReference>
<dbReference type="Proteomes" id="UP000639643">
    <property type="component" value="Unassembled WGS sequence"/>
</dbReference>
<dbReference type="PANTHER" id="PTHR33048:SF143">
    <property type="entry name" value="EXTRACELLULAR MEMBRANE PROTEIN CFEM DOMAIN-CONTAINING PROTEIN-RELATED"/>
    <property type="match status" value="1"/>
</dbReference>
<evidence type="ECO:0000256" key="12">
    <source>
        <dbReference type="ARBA" id="ARBA00023242"/>
    </source>
</evidence>
<feature type="disulfide bond" evidence="15">
    <location>
        <begin position="51"/>
        <end position="58"/>
    </location>
</feature>
<feature type="chain" id="PRO_5034197989" description="CFEM domain-containing protein" evidence="18">
    <location>
        <begin position="25"/>
        <end position="1044"/>
    </location>
</feature>
<dbReference type="PROSITE" id="PS52012">
    <property type="entry name" value="CFEM"/>
    <property type="match status" value="1"/>
</dbReference>
<proteinExistence type="inferred from homology"/>
<feature type="domain" description="CFEM" evidence="19">
    <location>
        <begin position="6"/>
        <end position="118"/>
    </location>
</feature>
<dbReference type="GO" id="GO:0008270">
    <property type="term" value="F:zinc ion binding"/>
    <property type="evidence" value="ECO:0007669"/>
    <property type="project" value="InterPro"/>
</dbReference>
<dbReference type="GO" id="GO:0006351">
    <property type="term" value="P:DNA-templated transcription"/>
    <property type="evidence" value="ECO:0007669"/>
    <property type="project" value="InterPro"/>
</dbReference>
<dbReference type="PANTHER" id="PTHR33048">
    <property type="entry name" value="PTH11-LIKE INTEGRAL MEMBRANE PROTEIN (AFU_ORTHOLOGUE AFUA_5G11245)"/>
    <property type="match status" value="1"/>
</dbReference>
<dbReference type="AlphaFoldDB" id="A0A8H6IXF8"/>
<feature type="region of interest" description="Disordered" evidence="16">
    <location>
        <begin position="469"/>
        <end position="517"/>
    </location>
</feature>
<evidence type="ECO:0000256" key="5">
    <source>
        <dbReference type="ARBA" id="ARBA00022525"/>
    </source>
</evidence>
<evidence type="ECO:0000313" key="21">
    <source>
        <dbReference type="Proteomes" id="UP000639643"/>
    </source>
</evidence>
<keyword evidence="21" id="KW-1185">Reference proteome</keyword>
<evidence type="ECO:0000256" key="2">
    <source>
        <dbReference type="ARBA" id="ARBA00004589"/>
    </source>
</evidence>
<comment type="subcellular location">
    <subcellularLocation>
        <location evidence="2">Membrane</location>
        <topology evidence="2">Lipid-anchor</topology>
        <topology evidence="2">GPI-anchor</topology>
    </subcellularLocation>
    <subcellularLocation>
        <location evidence="1">Membrane</location>
        <topology evidence="1">Multi-pass membrane protein</topology>
    </subcellularLocation>
    <subcellularLocation>
        <location evidence="3">Secreted</location>
    </subcellularLocation>
</comment>
<feature type="transmembrane region" description="Helical" evidence="17">
    <location>
        <begin position="104"/>
        <end position="125"/>
    </location>
</feature>
<keyword evidence="11 15" id="KW-1015">Disulfide bond</keyword>
<keyword evidence="7 17" id="KW-0812">Transmembrane</keyword>
<feature type="transmembrane region" description="Helical" evidence="17">
    <location>
        <begin position="954"/>
        <end position="975"/>
    </location>
</feature>
<feature type="transmembrane region" description="Helical" evidence="17">
    <location>
        <begin position="263"/>
        <end position="285"/>
    </location>
</feature>
<feature type="disulfide bond" evidence="15">
    <location>
        <begin position="41"/>
        <end position="72"/>
    </location>
</feature>